<feature type="domain" description="C-type lectin" evidence="5">
    <location>
        <begin position="158"/>
        <end position="274"/>
    </location>
</feature>
<dbReference type="InterPro" id="IPR016187">
    <property type="entry name" value="CTDL_fold"/>
</dbReference>
<organism evidence="6 7">
    <name type="scientific">Knipowitschia caucasica</name>
    <name type="common">Caucasian dwarf goby</name>
    <name type="synonym">Pomatoschistus caucasicus</name>
    <dbReference type="NCBI Taxonomy" id="637954"/>
    <lineage>
        <taxon>Eukaryota</taxon>
        <taxon>Metazoa</taxon>
        <taxon>Chordata</taxon>
        <taxon>Craniata</taxon>
        <taxon>Vertebrata</taxon>
        <taxon>Euteleostomi</taxon>
        <taxon>Actinopterygii</taxon>
        <taxon>Neopterygii</taxon>
        <taxon>Teleostei</taxon>
        <taxon>Neoteleostei</taxon>
        <taxon>Acanthomorphata</taxon>
        <taxon>Gobiaria</taxon>
        <taxon>Gobiiformes</taxon>
        <taxon>Gobioidei</taxon>
        <taxon>Gobiidae</taxon>
        <taxon>Gobiinae</taxon>
        <taxon>Knipowitschia</taxon>
    </lineage>
</organism>
<keyword evidence="4" id="KW-0472">Membrane</keyword>
<evidence type="ECO:0000313" key="6">
    <source>
        <dbReference type="EMBL" id="CAL1612034.1"/>
    </source>
</evidence>
<dbReference type="InterPro" id="IPR033989">
    <property type="entry name" value="CD209-like_CTLD"/>
</dbReference>
<dbReference type="SUPFAM" id="SSF56436">
    <property type="entry name" value="C-type lectin-like"/>
    <property type="match status" value="1"/>
</dbReference>
<gene>
    <name evidence="6" type="ORF">KC01_LOCUS38406</name>
</gene>
<keyword evidence="7" id="KW-1185">Reference proteome</keyword>
<protein>
    <recommendedName>
        <fullName evidence="5">C-type lectin domain-containing protein</fullName>
    </recommendedName>
</protein>
<evidence type="ECO:0000259" key="5">
    <source>
        <dbReference type="PROSITE" id="PS50041"/>
    </source>
</evidence>
<dbReference type="PROSITE" id="PS00615">
    <property type="entry name" value="C_TYPE_LECTIN_1"/>
    <property type="match status" value="1"/>
</dbReference>
<dbReference type="SMART" id="SM00034">
    <property type="entry name" value="CLECT"/>
    <property type="match status" value="1"/>
</dbReference>
<sequence length="280" mass="31770">MKRHQTAGGGNQRCHLTDPLQVRSPEVPAGGAEEPRGPSRRSRGAQRSQQEEQRSPEVTMEEPRASNRRRTSSDSGGWTAVVGISLGLLFITQASLNVFLRLYFPSNKINTSDCTDVTAEKGDLGKPLNTCQRSLFLKTRELEEKISYRYLSGGWMSFSGSLYLGSTTKRNWFESRQFCQDQGADLAIITNVQEKDFISSIYKDRRWIGLSDMQEEGVWRWVDGTKLTTSFWMSSEPSNDWRNKGEDCVEINYNGQLGKWNDANCGVAKQFICERRLDDL</sequence>
<keyword evidence="4" id="KW-0812">Transmembrane</keyword>
<dbReference type="PROSITE" id="PS50041">
    <property type="entry name" value="C_TYPE_LECTIN_2"/>
    <property type="match status" value="1"/>
</dbReference>
<dbReference type="EMBL" id="OZ035829">
    <property type="protein sequence ID" value="CAL1612034.1"/>
    <property type="molecule type" value="Genomic_DNA"/>
</dbReference>
<dbReference type="InterPro" id="IPR001304">
    <property type="entry name" value="C-type_lectin-like"/>
</dbReference>
<dbReference type="Gene3D" id="3.10.100.10">
    <property type="entry name" value="Mannose-Binding Protein A, subunit A"/>
    <property type="match status" value="1"/>
</dbReference>
<dbReference type="GO" id="GO:0030246">
    <property type="term" value="F:carbohydrate binding"/>
    <property type="evidence" value="ECO:0007669"/>
    <property type="project" value="UniProtKB-KW"/>
</dbReference>
<dbReference type="InterPro" id="IPR018378">
    <property type="entry name" value="C-type_lectin_CS"/>
</dbReference>
<dbReference type="PANTHER" id="PTHR22803">
    <property type="entry name" value="MANNOSE, PHOSPHOLIPASE, LECTIN RECEPTOR RELATED"/>
    <property type="match status" value="1"/>
</dbReference>
<evidence type="ECO:0000313" key="7">
    <source>
        <dbReference type="Proteomes" id="UP001497482"/>
    </source>
</evidence>
<evidence type="ECO:0000256" key="3">
    <source>
        <dbReference type="SAM" id="MobiDB-lite"/>
    </source>
</evidence>
<evidence type="ECO:0000256" key="2">
    <source>
        <dbReference type="ARBA" id="ARBA00023157"/>
    </source>
</evidence>
<evidence type="ECO:0000256" key="1">
    <source>
        <dbReference type="ARBA" id="ARBA00022734"/>
    </source>
</evidence>
<keyword evidence="4" id="KW-1133">Transmembrane helix</keyword>
<evidence type="ECO:0000256" key="4">
    <source>
        <dbReference type="SAM" id="Phobius"/>
    </source>
</evidence>
<keyword evidence="2" id="KW-1015">Disulfide bond</keyword>
<name>A0AAV2MFT9_KNICA</name>
<feature type="transmembrane region" description="Helical" evidence="4">
    <location>
        <begin position="78"/>
        <end position="104"/>
    </location>
</feature>
<reference evidence="6 7" key="1">
    <citation type="submission" date="2024-04" db="EMBL/GenBank/DDBJ databases">
        <authorList>
            <person name="Waldvogel A.-M."/>
            <person name="Schoenle A."/>
        </authorList>
    </citation>
    <scope>NUCLEOTIDE SEQUENCE [LARGE SCALE GENOMIC DNA]</scope>
</reference>
<accession>A0AAV2MFT9</accession>
<dbReference type="AlphaFoldDB" id="A0AAV2MFT9"/>
<feature type="compositionally biased region" description="Basic and acidic residues" evidence="3">
    <location>
        <begin position="49"/>
        <end position="65"/>
    </location>
</feature>
<proteinExistence type="predicted"/>
<feature type="region of interest" description="Disordered" evidence="3">
    <location>
        <begin position="1"/>
        <end position="76"/>
    </location>
</feature>
<dbReference type="CDD" id="cd03590">
    <property type="entry name" value="CLECT_DC-SIGN_like"/>
    <property type="match status" value="1"/>
</dbReference>
<keyword evidence="1" id="KW-0430">Lectin</keyword>
<dbReference type="Proteomes" id="UP001497482">
    <property type="component" value="Chromosome 7"/>
</dbReference>
<dbReference type="Pfam" id="PF00059">
    <property type="entry name" value="Lectin_C"/>
    <property type="match status" value="1"/>
</dbReference>
<dbReference type="InterPro" id="IPR050111">
    <property type="entry name" value="C-type_lectin/snaclec_domain"/>
</dbReference>
<dbReference type="InterPro" id="IPR016186">
    <property type="entry name" value="C-type_lectin-like/link_sf"/>
</dbReference>